<feature type="transmembrane region" description="Helical" evidence="1">
    <location>
        <begin position="12"/>
        <end position="42"/>
    </location>
</feature>
<dbReference type="OrthoDB" id="3624913at2"/>
<reference evidence="3" key="1">
    <citation type="submission" date="2016-10" db="EMBL/GenBank/DDBJ databases">
        <authorList>
            <person name="Varghese N."/>
            <person name="Submissions S."/>
        </authorList>
    </citation>
    <scope>NUCLEOTIDE SEQUENCE [LARGE SCALE GENOMIC DNA]</scope>
    <source>
        <strain evidence="3">DSM 44654</strain>
    </source>
</reference>
<evidence type="ECO:0000256" key="1">
    <source>
        <dbReference type="SAM" id="Phobius"/>
    </source>
</evidence>
<feature type="transmembrane region" description="Helical" evidence="1">
    <location>
        <begin position="86"/>
        <end position="102"/>
    </location>
</feature>
<keyword evidence="1" id="KW-1133">Transmembrane helix</keyword>
<dbReference type="AlphaFoldDB" id="A0A1H5RDE8"/>
<proteinExistence type="predicted"/>
<name>A0A1H5RDE8_9PSEU</name>
<feature type="transmembrane region" description="Helical" evidence="1">
    <location>
        <begin position="54"/>
        <end position="80"/>
    </location>
</feature>
<dbReference type="EMBL" id="FNUJ01000010">
    <property type="protein sequence ID" value="SEF36376.1"/>
    <property type="molecule type" value="Genomic_DNA"/>
</dbReference>
<keyword evidence="3" id="KW-1185">Reference proteome</keyword>
<dbReference type="RefSeq" id="WP_086674091.1">
    <property type="nucleotide sequence ID" value="NZ_FNUJ01000010.1"/>
</dbReference>
<evidence type="ECO:0000313" key="2">
    <source>
        <dbReference type="EMBL" id="SEF36376.1"/>
    </source>
</evidence>
<organism evidence="2 3">
    <name type="scientific">Amycolatopsis pretoriensis</name>
    <dbReference type="NCBI Taxonomy" id="218821"/>
    <lineage>
        <taxon>Bacteria</taxon>
        <taxon>Bacillati</taxon>
        <taxon>Actinomycetota</taxon>
        <taxon>Actinomycetes</taxon>
        <taxon>Pseudonocardiales</taxon>
        <taxon>Pseudonocardiaceae</taxon>
        <taxon>Amycolatopsis</taxon>
    </lineage>
</organism>
<feature type="transmembrane region" description="Helical" evidence="1">
    <location>
        <begin position="109"/>
        <end position="128"/>
    </location>
</feature>
<protein>
    <submittedName>
        <fullName evidence="2">Uncharacterized protein</fullName>
    </submittedName>
</protein>
<sequence>MLIPESVRTHWWRGALVVVAVVVVCFSTSPFGGLFGLVPLVVWSTLAPSRRSGLIVGAVLLALLAWFVLPGALGLAGRWVPAPIEIYWLHTTIAAVVCAIGARRGFVGLFLLVIAGFIVTGGALFAAYESPPGCEGVAPGPAQLRITRDFNCGSHNCWGVLETTGDRAPEVMRDYLVARHFTPAPTINRVPRYCRTTGLLVEHEVCVDVWPLGPAAARVEWYVN</sequence>
<dbReference type="Proteomes" id="UP000198878">
    <property type="component" value="Unassembled WGS sequence"/>
</dbReference>
<keyword evidence="1" id="KW-0812">Transmembrane</keyword>
<accession>A0A1H5RDE8</accession>
<keyword evidence="1" id="KW-0472">Membrane</keyword>
<gene>
    <name evidence="2" type="ORF">SAMN05421837_110131</name>
</gene>
<evidence type="ECO:0000313" key="3">
    <source>
        <dbReference type="Proteomes" id="UP000198878"/>
    </source>
</evidence>